<evidence type="ECO:0000259" key="7">
    <source>
        <dbReference type="PROSITE" id="PS51350"/>
    </source>
</evidence>
<dbReference type="PANTHER" id="PTHR38594">
    <property type="entry name" value="PEP-DEPENDENT DIHYDROXYACETONE KINASE, PHOSPHORYL DONOR SUBUNIT DHAM"/>
    <property type="match status" value="1"/>
</dbReference>
<proteinExistence type="predicted"/>
<evidence type="ECO:0000313" key="9">
    <source>
        <dbReference type="Proteomes" id="UP001500751"/>
    </source>
</evidence>
<dbReference type="InterPro" id="IPR039643">
    <property type="entry name" value="DhaM"/>
</dbReference>
<dbReference type="SUPFAM" id="SSF55594">
    <property type="entry name" value="HPr-like"/>
    <property type="match status" value="1"/>
</dbReference>
<dbReference type="NCBIfam" id="TIGR01003">
    <property type="entry name" value="PTS_HPr_family"/>
    <property type="match status" value="1"/>
</dbReference>
<dbReference type="Pfam" id="PF03610">
    <property type="entry name" value="EIIA-man"/>
    <property type="match status" value="1"/>
</dbReference>
<keyword evidence="9" id="KW-1185">Reference proteome</keyword>
<dbReference type="InterPro" id="IPR004701">
    <property type="entry name" value="PTS_EIIA_man-typ"/>
</dbReference>
<dbReference type="PROSITE" id="PS51096">
    <property type="entry name" value="PTS_EIIA_TYPE_4"/>
    <property type="match status" value="1"/>
</dbReference>
<feature type="domain" description="PTS EIIA type-4" evidence="6">
    <location>
        <begin position="4"/>
        <end position="128"/>
    </location>
</feature>
<feature type="domain" description="HPr" evidence="7">
    <location>
        <begin position="163"/>
        <end position="247"/>
    </location>
</feature>
<keyword evidence="8" id="KW-0418">Kinase</keyword>
<dbReference type="InterPro" id="IPR035895">
    <property type="entry name" value="HPr-like_sf"/>
</dbReference>
<dbReference type="CDD" id="cd00367">
    <property type="entry name" value="PTS-HPr_like"/>
    <property type="match status" value="1"/>
</dbReference>
<dbReference type="RefSeq" id="WP_344667302.1">
    <property type="nucleotide sequence ID" value="NZ_BAAAQN010000023.1"/>
</dbReference>
<evidence type="ECO:0000259" key="6">
    <source>
        <dbReference type="PROSITE" id="PS51096"/>
    </source>
</evidence>
<evidence type="ECO:0000256" key="5">
    <source>
        <dbReference type="ARBA" id="ARBA00046577"/>
    </source>
</evidence>
<name>A0ABP5G1V7_9ACTN</name>
<dbReference type="EMBL" id="BAAAQN010000023">
    <property type="protein sequence ID" value="GAA2036467.1"/>
    <property type="molecule type" value="Genomic_DNA"/>
</dbReference>
<gene>
    <name evidence="8" type="primary">dhaM</name>
    <name evidence="8" type="ORF">GCM10009839_41770</name>
</gene>
<comment type="catalytic activity">
    <reaction evidence="1">
        <text>dihydroxyacetone + phosphoenolpyruvate = dihydroxyacetone phosphate + pyruvate</text>
        <dbReference type="Rhea" id="RHEA:18381"/>
        <dbReference type="ChEBI" id="CHEBI:15361"/>
        <dbReference type="ChEBI" id="CHEBI:16016"/>
        <dbReference type="ChEBI" id="CHEBI:57642"/>
        <dbReference type="ChEBI" id="CHEBI:58702"/>
        <dbReference type="EC" id="2.7.1.121"/>
    </reaction>
</comment>
<dbReference type="Gene3D" id="3.30.1340.10">
    <property type="entry name" value="HPr-like"/>
    <property type="match status" value="1"/>
</dbReference>
<dbReference type="GO" id="GO:0016301">
    <property type="term" value="F:kinase activity"/>
    <property type="evidence" value="ECO:0007669"/>
    <property type="project" value="UniProtKB-KW"/>
</dbReference>
<dbReference type="SUPFAM" id="SSF53062">
    <property type="entry name" value="PTS system fructose IIA component-like"/>
    <property type="match status" value="1"/>
</dbReference>
<reference evidence="9" key="1">
    <citation type="journal article" date="2019" name="Int. J. Syst. Evol. Microbiol.">
        <title>The Global Catalogue of Microorganisms (GCM) 10K type strain sequencing project: providing services to taxonomists for standard genome sequencing and annotation.</title>
        <authorList>
            <consortium name="The Broad Institute Genomics Platform"/>
            <consortium name="The Broad Institute Genome Sequencing Center for Infectious Disease"/>
            <person name="Wu L."/>
            <person name="Ma J."/>
        </authorList>
    </citation>
    <scope>NUCLEOTIDE SEQUENCE [LARGE SCALE GENOMIC DNA]</scope>
    <source>
        <strain evidence="9">JCM 16014</strain>
    </source>
</reference>
<dbReference type="InterPro" id="IPR036662">
    <property type="entry name" value="PTS_EIIA_man-typ_sf"/>
</dbReference>
<evidence type="ECO:0000256" key="4">
    <source>
        <dbReference type="ARBA" id="ARBA00022679"/>
    </source>
</evidence>
<evidence type="ECO:0000256" key="2">
    <source>
        <dbReference type="ARBA" id="ARBA00002788"/>
    </source>
</evidence>
<accession>A0ABP5G1V7</accession>
<sequence length="247" mass="24721">MNQPIGIVLVSHSAQLAAGLRELLSQIGTDRVPVATAGGTEDGGLGTSYDRIVAAIAEADRGAGVIVLPDLGSSVLTTLAVLEDHPRPDVLLVDAPFVEGAVAAVVTAAAGADLAAVADAARQARDVVKVATFEADEPAPQASEAVTEAVAEPAPAPEPAAEPNAVTLDVTLPANLHARPAGRLAQEAAKFASTIHLEYAGRSVNPTGVLAVMSLGATMGGTVTVRAEGHDADTAVKTLAAILAEAE</sequence>
<dbReference type="InterPro" id="IPR000032">
    <property type="entry name" value="HPr-like"/>
</dbReference>
<dbReference type="Gene3D" id="3.40.50.510">
    <property type="entry name" value="Phosphotransferase system, mannose-type IIA component"/>
    <property type="match status" value="1"/>
</dbReference>
<evidence type="ECO:0000256" key="1">
    <source>
        <dbReference type="ARBA" id="ARBA00001113"/>
    </source>
</evidence>
<dbReference type="InterPro" id="IPR012844">
    <property type="entry name" value="DhaM_N"/>
</dbReference>
<dbReference type="PROSITE" id="PS51350">
    <property type="entry name" value="PTS_HPR_DOM"/>
    <property type="match status" value="1"/>
</dbReference>
<protein>
    <recommendedName>
        <fullName evidence="3">phosphoenolpyruvate--glycerone phosphotransferase</fullName>
        <ecNumber evidence="3">2.7.1.121</ecNumber>
    </recommendedName>
</protein>
<dbReference type="Proteomes" id="UP001500751">
    <property type="component" value="Unassembled WGS sequence"/>
</dbReference>
<dbReference type="NCBIfam" id="TIGR02364">
    <property type="entry name" value="dha_pts"/>
    <property type="match status" value="1"/>
</dbReference>
<organism evidence="8 9">
    <name type="scientific">Catenulispora yoronensis</name>
    <dbReference type="NCBI Taxonomy" id="450799"/>
    <lineage>
        <taxon>Bacteria</taxon>
        <taxon>Bacillati</taxon>
        <taxon>Actinomycetota</taxon>
        <taxon>Actinomycetes</taxon>
        <taxon>Catenulisporales</taxon>
        <taxon>Catenulisporaceae</taxon>
        <taxon>Catenulispora</taxon>
    </lineage>
</organism>
<comment type="subunit">
    <text evidence="5">Homodimer. The dihydroxyacetone kinase complex is composed of a homodimer of DhaM, a homodimer of DhaK and the subunit DhaL.</text>
</comment>
<dbReference type="PANTHER" id="PTHR38594:SF1">
    <property type="entry name" value="PEP-DEPENDENT DIHYDROXYACETONE KINASE, PHOSPHORYL DONOR SUBUNIT DHAM"/>
    <property type="match status" value="1"/>
</dbReference>
<comment type="caution">
    <text evidence="8">The sequence shown here is derived from an EMBL/GenBank/DDBJ whole genome shotgun (WGS) entry which is preliminary data.</text>
</comment>
<evidence type="ECO:0000256" key="3">
    <source>
        <dbReference type="ARBA" id="ARBA00012095"/>
    </source>
</evidence>
<keyword evidence="4" id="KW-0808">Transferase</keyword>
<comment type="function">
    <text evidence="2">Component of the dihydroxyacetone kinase complex, which is responsible for the phosphoenolpyruvate (PEP)-dependent phosphorylation of dihydroxyacetone. DhaM serves as the phosphoryl donor. Is phosphorylated by phosphoenolpyruvate in an EI- and HPr-dependent reaction, and a phosphorelay system on histidine residues finally leads to phosphoryl transfer to DhaL and dihydroxyacetone.</text>
</comment>
<evidence type="ECO:0000313" key="8">
    <source>
        <dbReference type="EMBL" id="GAA2036467.1"/>
    </source>
</evidence>
<dbReference type="PRINTS" id="PR00107">
    <property type="entry name" value="PHOSPHOCPHPR"/>
</dbReference>
<dbReference type="EC" id="2.7.1.121" evidence="3"/>
<dbReference type="Pfam" id="PF00381">
    <property type="entry name" value="PTS-HPr"/>
    <property type="match status" value="1"/>
</dbReference>